<reference evidence="3" key="1">
    <citation type="journal article" date="2019" name="Int. J. Syst. Evol. Microbiol.">
        <title>The Global Catalogue of Microorganisms (GCM) 10K type strain sequencing project: providing services to taxonomists for standard genome sequencing and annotation.</title>
        <authorList>
            <consortium name="The Broad Institute Genomics Platform"/>
            <consortium name="The Broad Institute Genome Sequencing Center for Infectious Disease"/>
            <person name="Wu L."/>
            <person name="Ma J."/>
        </authorList>
    </citation>
    <scope>NUCLEOTIDE SEQUENCE [LARGE SCALE GENOMIC DNA]</scope>
    <source>
        <strain evidence="3">CGMCC 4.7676</strain>
    </source>
</reference>
<evidence type="ECO:0000313" key="3">
    <source>
        <dbReference type="Proteomes" id="UP001595645"/>
    </source>
</evidence>
<sequence>MRTITVVIGARETREVLLAWGAAGLVRPFLWWEEEKEGRHWVRRSDQDTEPVPLLDALAAVKYDRVRLLCLQTLTGSESDSGAVALSLRVKGLVERHLGRGQRLSTVGVLVPLTGVAKVPRSVLSNRWDTTAVVVDQDGVDPLHTSREIHTAGDLAAHAALAVATIGGIWPGMDDAPFDDDVAGAGHQEPRVRLVRAHARALRGDGIAAELVRTTLSHRRDPEWVALRAKAVPAADPDGIVERATVEFLDGPGVRVRRTPYTGRGRRPLRITPVQVFRLLGLFVRGRIPELRRELGSVVVDGAHDRVRRFALRLQVEAETGVVVGLDDRNLDTGKLPDLEVTKGTVDLARALLSDVARHARPGGFTAEWTRLRQLAFGLADAGRLPDGCVEPVSGARREVLGPASISPAPPASEKSLREWQDEQPGSLLSGIGTRLFDDANAAKNAFLAALKRLREAAPALSASFTLTKRLWWAWLVICVLAVTGTVGGLVAGFTGRLDWSRAALLAGGSAAGFVVCSAIVMTYGLRLWLSDARGFIRITTEYEDAHRVAEHEAAELIRLTTACGEYQEVAMTIAMVTHSGCDGTAAPTVTPADLAALPRPWAFGVAAAEIAPPTLARLTAIVGGRAFVGGWISALYEGIVAKSMSALKFDRGLAKADPLPDPDTEPAARRALWTDLRKGAAEELLVEEIRAHVIDELPGQRLEELFPTVSPVDGEPTPAISFFTGLRATGETGEGTFNTRYWNAGSGYRAVTNATRVWLPEALGPEHTATSTPIGSPDLAEDPVTAHSARLDATPPIVWSDLALFAREPLADEPPATEIVGDVG</sequence>
<keyword evidence="1" id="KW-1133">Transmembrane helix</keyword>
<feature type="transmembrane region" description="Helical" evidence="1">
    <location>
        <begin position="472"/>
        <end position="492"/>
    </location>
</feature>
<protein>
    <submittedName>
        <fullName evidence="2">Uncharacterized protein</fullName>
    </submittedName>
</protein>
<proteinExistence type="predicted"/>
<keyword evidence="1" id="KW-0472">Membrane</keyword>
<dbReference type="EMBL" id="JBHRWK010000005">
    <property type="protein sequence ID" value="MFC3448399.1"/>
    <property type="molecule type" value="Genomic_DNA"/>
</dbReference>
<dbReference type="Proteomes" id="UP001595645">
    <property type="component" value="Unassembled WGS sequence"/>
</dbReference>
<accession>A0ABV7NNM6</accession>
<keyword evidence="3" id="KW-1185">Reference proteome</keyword>
<feature type="transmembrane region" description="Helical" evidence="1">
    <location>
        <begin position="504"/>
        <end position="530"/>
    </location>
</feature>
<gene>
    <name evidence="2" type="ORF">ACFOSH_03050</name>
</gene>
<name>A0ABV7NNM6_9PSEU</name>
<keyword evidence="1" id="KW-0812">Transmembrane</keyword>
<comment type="caution">
    <text evidence="2">The sequence shown here is derived from an EMBL/GenBank/DDBJ whole genome shotgun (WGS) entry which is preliminary data.</text>
</comment>
<evidence type="ECO:0000313" key="2">
    <source>
        <dbReference type="EMBL" id="MFC3448399.1"/>
    </source>
</evidence>
<evidence type="ECO:0000256" key="1">
    <source>
        <dbReference type="SAM" id="Phobius"/>
    </source>
</evidence>
<dbReference type="RefSeq" id="WP_378237064.1">
    <property type="nucleotide sequence ID" value="NZ_JBHRWK010000005.1"/>
</dbReference>
<organism evidence="2 3">
    <name type="scientific">Amycolatopsis speibonae</name>
    <dbReference type="NCBI Taxonomy" id="1450224"/>
    <lineage>
        <taxon>Bacteria</taxon>
        <taxon>Bacillati</taxon>
        <taxon>Actinomycetota</taxon>
        <taxon>Actinomycetes</taxon>
        <taxon>Pseudonocardiales</taxon>
        <taxon>Pseudonocardiaceae</taxon>
        <taxon>Amycolatopsis</taxon>
    </lineage>
</organism>